<feature type="region of interest" description="Disordered" evidence="8">
    <location>
        <begin position="2211"/>
        <end position="2271"/>
    </location>
</feature>
<dbReference type="SMART" id="SM00425">
    <property type="entry name" value="TBOX"/>
    <property type="match status" value="1"/>
</dbReference>
<evidence type="ECO:0000256" key="3">
    <source>
        <dbReference type="ARBA" id="ARBA00023125"/>
    </source>
</evidence>
<feature type="region of interest" description="Disordered" evidence="8">
    <location>
        <begin position="1281"/>
        <end position="1300"/>
    </location>
</feature>
<feature type="compositionally biased region" description="Low complexity" evidence="8">
    <location>
        <begin position="2236"/>
        <end position="2247"/>
    </location>
</feature>
<dbReference type="GO" id="GO:0046983">
    <property type="term" value="F:protein dimerization activity"/>
    <property type="evidence" value="ECO:0007669"/>
    <property type="project" value="InterPro"/>
</dbReference>
<name>A0A8B9KQ77_ASTMX</name>
<accession>A0A8B9KQ77</accession>
<dbReference type="InterPro" id="IPR008967">
    <property type="entry name" value="p53-like_TF_DNA-bd_sf"/>
</dbReference>
<dbReference type="GO" id="GO:0060429">
    <property type="term" value="P:epithelium development"/>
    <property type="evidence" value="ECO:0007669"/>
    <property type="project" value="UniProtKB-ARBA"/>
</dbReference>
<comment type="caution">
    <text evidence="6">Lacks conserved residue(s) required for the propagation of feature annotation.</text>
</comment>
<dbReference type="Pfam" id="PF00907">
    <property type="entry name" value="T-box"/>
    <property type="match status" value="1"/>
</dbReference>
<dbReference type="Pfam" id="PF16059">
    <property type="entry name" value="MGA_dom"/>
    <property type="match status" value="1"/>
</dbReference>
<evidence type="ECO:0000256" key="5">
    <source>
        <dbReference type="ARBA" id="ARBA00023242"/>
    </source>
</evidence>
<dbReference type="InterPro" id="IPR011598">
    <property type="entry name" value="bHLH_dom"/>
</dbReference>
<feature type="compositionally biased region" description="Polar residues" evidence="8">
    <location>
        <begin position="580"/>
        <end position="608"/>
    </location>
</feature>
<sequence>MAVPDKQAIMVIHQEGMTTSGLAPKASSPRSLFVVLKPLHAGGGGQDEGALLANNGTSLGTPTVGFQRLSSISLSAMADTNNSNQLWNLPAEITCKGVTVTLDNNNMWNEFYRCKTEMILTKQGRRMFPCCRFRISGLEPFQNYTLVMDMHPVDNHRYKWSDRRWETNGKGDPHIARSFVHPESPATGLDWMQNPVSFYKLKLTNNPLDQENHIVINSMHRYLPRLHIIPADKTTDGIQLDGPNIITFSFPQTEFFAVTAYQNLSITQLKIDYNPFAKGFREDSNNSRSSKPKIGLPTETVESEVKPSRETTTLNNLKTLFAKRNAAEKALKVQPLPVPAEDLKAVSADPPTMPEPKSASKKRPLAEGLSELIKGAHVKVKRISLEKIHDGSDQQTNTIVLPGAEKKKDSAADCGEKENLPITTADKVMEDKKKLKNDCGIPDVKSVTVAEGQMNINAVSSLKVADLATMKSTAELSCSKSTAQMNASVKKSDAPINDKVDTGLSETVEKTECKETLQTSGKPLDGGGEVKKKRAEPVPLPLLALFLQQLKSKTRPVRSKSKCETSASESEQLRKITSDAEITSSPAASLTTTQSNTQPAAPTTSETSSILTCPVANTGVSACSSLSPTTALFTSLTTSPTIPDMPTSLSPASLVVTDPEQDQGPDSDLEHKESPTLSSESNIATVPTSNITSDTVLDYKQEDASVILSSLSDNTVPEHTLSSTTLDTDAVSSDVPCPLSPACSPPEIIPVSLFHSLQNDDVCNNVSTSVSTAEHTLDSCTLPSAEFVPEAPNQSPMSEDNDVDLAFSPSSPTFSIPSPAPSSPDPFPPGLFIDRPIPPRKSLDPFPPCLNRPRPHVDIMNAVPSSFSVAKPGCPGDLDLRFTTGVTTELPSPMPCSEPWVSQDAKQPQQPVHESVSKKPKVKNRKGGKLKLSDDAVTGGTIPVPMQPSLEDVEGQLFVSFVSKKALEIHLGDEAKEDATEKTAEHVDVNENNKKHQSIEERIDELEKILLRDLKEVKHRQVIHPVLQAVGLKLNLLDLALAIDLQYLGVLPIPPPVVVPGESSGSLASSQLPFVSRTGKTTDFTKIKGWRDKFSTSSSSSVPGGTSSETGQKNLSAFCSDMLDEYLESEGKLIDERVASLSQAVVPPVAYELPTKSTSYVRTLDSVLKKQATPSTATTVKPFVPSRKSPLTAKGKELGKSGEAASKQSFRSSAAKTASSPSFSKRFTKPGTSTPVSPDKSPLFSLSPSKKSRITKIKTRKGSKTSPPSARLEGRAALNSVSVPAEAQDSTSGSPGSVAGGRFPKSVAKLLDVEDGAVWEGKRRTYITEERAAIALSSLVTAEGKIKGNLSTIIKRRAPPCLNSFCRLGCVCASLAQERRQHHCGKPQCMLGCDCLRRKVVLLRKPYRTENTNEGALSVYEPDEKEAEMMRKKKRKKAYIMSGPEEAPEPATRVKRLWDDVKSDPDLECLFTPMPARPHCPPVLSPELQKDLDKFLRSPPRKTKHEEALSPIRGRKRRLMTCARVRPFCRKTPAIADHQSTKQSDPHPVAEDSVEEMEEGELRPPALFGPTKRLEIVSQCKWSTEGSRNVVLRVVCERMAQDRLKDPFWVGKYQIKPISTTVNETDEGSTITYKISISQPSPLNNTQKKNEENEKMKRLEAQLIQTIGKSEVKGLPLLSHVTPAGLLKAEKKPPGASGQITVNGKPYPQAKLELGQMGALHPANRLAAYITGRVCVANQNASKAVTPATILTTSATSPTTTITTTTTTTTSTSSLDTTSSLSGTPSSAVISVNPTVTKPSVGTVFTQVVINHVNKQQKLHNTSVPLSLSTVKHIIKPSSSSMTGVTGVPVSSNMPPNASVSFQAPAASGLTDGAASGKKTVVITAGPSNTVIPGGGVRLMQPVTSSQPSAPGQKMVFQMYKTANGSTLYRNPSGQLIQLVPLNQFRALNPNVMLSKQTTIVRFPSATATKPQNNSSSTVTTSTPATSSAPLKAQNPTPVHSTSTVVHNSTTANMTKIITASSVGQKTATSLSGANSDQHSTVSIVPGILGNPGIGIIKVVPQAIIKDPKNPKITVTTSSPSAQSTSNVGPKNGGFILLSSLAQQNQGSLEIKDVSGVHTSPAPAGGSQQNNQSFNSSEKPAESVVLEDHCYTFEAKKTSIFSDKPANVPKEGTNSAEACFQSMIPEDVLDFAPIEDDDGSDLDAVLDPETVAKSNAELDLEDSDSELTEDSDMYDDSNSNNTSDQENLFIDTDSDGGEKKERRSKRKSVTSYMHDFNEMEDNDLVDIETYGENSETSEQRAQRERKMYLRRKQRVEQEMERRSCLRACFQKLHMSLSNVDSKSSRMTLLKLAWKEIQTLSKEAEELVKVKKELKKKRAYYLKMASQFSGKSKESISQKLSEIIAKQKALENQEKAKATTQPDPKPTLTDEQKRLGIKDKMKDTLHRHVQLSPNSRPMDLRTSRQKRLGSQDVEHLGARQNVSVAQKKGKKTIFRPIQPAKTLNPDTTSQPTPRERTRPNILSRSKSQSLPVSPSKNQVFVPQVMVETLPCNQIITISNPLQPIGITSLGKRQSATPGVAAVSISVPAISHPIKVENPIPVLQPQDIGLSNSPVKISSPGKTEIFPKISNVVSLVPPEKLVVTPSVVIEKTVPLVETHAALNPVCVEAQENTLLESTKGASAVEEQGLDKQTLEVLPKRPEQGTTVIQTDASARQKEERKDGASSEAEVENLMSLLDELEFLNQQLNSEPSQPQTGDLSNTKASNLPTNVFIEKEAGVDRDDERSLSPLFLRLDEDLMSSTPSKDELDDIPPKVDDLVKVIFGSDSPPNSSESEVTAGVNDDSSHGPACRVKSDAPSLPPLLQMKAGGGTTTDTLKEQAGVSWRPMPKLAPLGLKPQESTQHKTVSAHGTKPGSQLPSLRSAHM</sequence>
<feature type="compositionally biased region" description="Basic residues" evidence="8">
    <location>
        <begin position="918"/>
        <end position="929"/>
    </location>
</feature>
<dbReference type="PANTHER" id="PTHR11267">
    <property type="entry name" value="T-BOX PROTEIN-RELATED"/>
    <property type="match status" value="1"/>
</dbReference>
<keyword evidence="2" id="KW-0805">Transcription regulation</keyword>
<feature type="region of interest" description="Disordered" evidence="8">
    <location>
        <begin position="2746"/>
        <end position="2765"/>
    </location>
</feature>
<keyword evidence="4" id="KW-0804">Transcription</keyword>
<keyword evidence="7" id="KW-0175">Coiled coil</keyword>
<evidence type="ECO:0000259" key="9">
    <source>
        <dbReference type="PROSITE" id="PS50252"/>
    </source>
</evidence>
<feature type="compositionally biased region" description="Low complexity" evidence="8">
    <location>
        <begin position="1237"/>
        <end position="1249"/>
    </location>
</feature>
<dbReference type="OrthoDB" id="6119313at2759"/>
<dbReference type="GeneID" id="103028567"/>
<organism evidence="11 12">
    <name type="scientific">Astyanax mexicanus</name>
    <name type="common">Blind cave fish</name>
    <name type="synonym">Astyanax fasciatus mexicanus</name>
    <dbReference type="NCBI Taxonomy" id="7994"/>
    <lineage>
        <taxon>Eukaryota</taxon>
        <taxon>Metazoa</taxon>
        <taxon>Chordata</taxon>
        <taxon>Craniata</taxon>
        <taxon>Vertebrata</taxon>
        <taxon>Euteleostomi</taxon>
        <taxon>Actinopterygii</taxon>
        <taxon>Neopterygii</taxon>
        <taxon>Teleostei</taxon>
        <taxon>Ostariophysi</taxon>
        <taxon>Characiformes</taxon>
        <taxon>Characoidei</taxon>
        <taxon>Acestrorhamphidae</taxon>
        <taxon>Acestrorhamphinae</taxon>
        <taxon>Astyanax</taxon>
    </lineage>
</organism>
<feature type="region of interest" description="Disordered" evidence="8">
    <location>
        <begin position="893"/>
        <end position="945"/>
    </location>
</feature>
<evidence type="ECO:0000256" key="8">
    <source>
        <dbReference type="SAM" id="MobiDB-lite"/>
    </source>
</evidence>
<feature type="domain" description="BHLH" evidence="10">
    <location>
        <begin position="2309"/>
        <end position="2359"/>
    </location>
</feature>
<dbReference type="PRINTS" id="PR00937">
    <property type="entry name" value="TBOX"/>
</dbReference>
<dbReference type="GO" id="GO:0009653">
    <property type="term" value="P:anatomical structure morphogenesis"/>
    <property type="evidence" value="ECO:0007669"/>
    <property type="project" value="UniProtKB-ARBA"/>
</dbReference>
<evidence type="ECO:0000256" key="7">
    <source>
        <dbReference type="SAM" id="Coils"/>
    </source>
</evidence>
<evidence type="ECO:0000313" key="11">
    <source>
        <dbReference type="Ensembl" id="ENSAMXP00005040132.1"/>
    </source>
</evidence>
<evidence type="ECO:0000256" key="1">
    <source>
        <dbReference type="ARBA" id="ARBA00004123"/>
    </source>
</evidence>
<feature type="region of interest" description="Disordered" evidence="8">
    <location>
        <begin position="513"/>
        <end position="535"/>
    </location>
</feature>
<feature type="compositionally biased region" description="Basic residues" evidence="8">
    <location>
        <begin position="1250"/>
        <end position="1263"/>
    </location>
</feature>
<dbReference type="KEGG" id="amex:103028567"/>
<dbReference type="InterPro" id="IPR036638">
    <property type="entry name" value="HLH_DNA-bd_sf"/>
</dbReference>
<reference evidence="11" key="1">
    <citation type="submission" date="2025-08" db="UniProtKB">
        <authorList>
            <consortium name="Ensembl"/>
        </authorList>
    </citation>
    <scope>IDENTIFICATION</scope>
</reference>
<feature type="region of interest" description="Disordered" evidence="8">
    <location>
        <begin position="2446"/>
        <end position="2469"/>
    </location>
</feature>
<dbReference type="PROSITE" id="PS50252">
    <property type="entry name" value="TBOX_3"/>
    <property type="match status" value="1"/>
</dbReference>
<feature type="compositionally biased region" description="Low complexity" evidence="8">
    <location>
        <begin position="1095"/>
        <end position="1111"/>
    </location>
</feature>
<feature type="coiled-coil region" evidence="7">
    <location>
        <begin position="989"/>
        <end position="1016"/>
    </location>
</feature>
<evidence type="ECO:0000256" key="4">
    <source>
        <dbReference type="ARBA" id="ARBA00023163"/>
    </source>
</evidence>
<feature type="region of interest" description="Disordered" evidence="8">
    <location>
        <begin position="2822"/>
        <end position="2923"/>
    </location>
</feature>
<gene>
    <name evidence="11" type="primary">mgaa</name>
</gene>
<dbReference type="GO" id="GO:0001708">
    <property type="term" value="P:cell fate specification"/>
    <property type="evidence" value="ECO:0007669"/>
    <property type="project" value="TreeGrafter"/>
</dbReference>
<dbReference type="InterPro" id="IPR032060">
    <property type="entry name" value="MGA_dom"/>
</dbReference>
<dbReference type="SUPFAM" id="SSF49417">
    <property type="entry name" value="p53-like transcription factors"/>
    <property type="match status" value="1"/>
</dbReference>
<evidence type="ECO:0000256" key="2">
    <source>
        <dbReference type="ARBA" id="ARBA00023015"/>
    </source>
</evidence>
<evidence type="ECO:0000259" key="10">
    <source>
        <dbReference type="PROSITE" id="PS50888"/>
    </source>
</evidence>
<feature type="compositionally biased region" description="Polar residues" evidence="8">
    <location>
        <begin position="639"/>
        <end position="651"/>
    </location>
</feature>
<evidence type="ECO:0000313" key="12">
    <source>
        <dbReference type="Proteomes" id="UP000694621"/>
    </source>
</evidence>
<dbReference type="GO" id="GO:0000785">
    <property type="term" value="C:chromatin"/>
    <property type="evidence" value="ECO:0007669"/>
    <property type="project" value="TreeGrafter"/>
</dbReference>
<feature type="region of interest" description="Disordered" evidence="8">
    <location>
        <begin position="2482"/>
        <end position="2533"/>
    </location>
</feature>
<feature type="region of interest" description="Disordered" evidence="8">
    <location>
        <begin position="557"/>
        <end position="608"/>
    </location>
</feature>
<dbReference type="FunFam" id="2.60.40.820:FF:000009">
    <property type="entry name" value="MAX gene-associated protein isoform X1"/>
    <property type="match status" value="1"/>
</dbReference>
<feature type="domain" description="T-box" evidence="9">
    <location>
        <begin position="102"/>
        <end position="282"/>
    </location>
</feature>
<protein>
    <submittedName>
        <fullName evidence="11">MAX gene-associated protein</fullName>
    </submittedName>
</protein>
<dbReference type="Proteomes" id="UP000694621">
    <property type="component" value="Unplaced"/>
</dbReference>
<feature type="region of interest" description="Disordered" evidence="8">
    <location>
        <begin position="1171"/>
        <end position="1275"/>
    </location>
</feature>
<dbReference type="PROSITE" id="PS01264">
    <property type="entry name" value="TBOX_2"/>
    <property type="match status" value="1"/>
</dbReference>
<evidence type="ECO:0000256" key="6">
    <source>
        <dbReference type="PROSITE-ProRule" id="PRU00201"/>
    </source>
</evidence>
<feature type="region of interest" description="Disordered" evidence="8">
    <location>
        <begin position="1093"/>
        <end position="1113"/>
    </location>
</feature>
<feature type="compositionally biased region" description="Polar residues" evidence="8">
    <location>
        <begin position="2519"/>
        <end position="2533"/>
    </location>
</feature>
<feature type="coiled-coil region" evidence="7">
    <location>
        <begin position="2356"/>
        <end position="2412"/>
    </location>
</feature>
<feature type="region of interest" description="Disordered" evidence="8">
    <location>
        <begin position="346"/>
        <end position="365"/>
    </location>
</feature>
<dbReference type="Gene3D" id="2.60.40.820">
    <property type="entry name" value="Transcription factor, T-box"/>
    <property type="match status" value="1"/>
</dbReference>
<dbReference type="PANTHER" id="PTHR11267:SF32">
    <property type="entry name" value="MAX GENE-ASSOCIATED PROTEIN"/>
    <property type="match status" value="1"/>
</dbReference>
<comment type="subcellular location">
    <subcellularLocation>
        <location evidence="1 6">Nucleus</location>
    </subcellularLocation>
</comment>
<feature type="region of interest" description="Disordered" evidence="8">
    <location>
        <begin position="1536"/>
        <end position="1567"/>
    </location>
</feature>
<dbReference type="GO" id="GO:0045893">
    <property type="term" value="P:positive regulation of DNA-templated transcription"/>
    <property type="evidence" value="ECO:0007669"/>
    <property type="project" value="InterPro"/>
</dbReference>
<feature type="compositionally biased region" description="Low complexity" evidence="8">
    <location>
        <begin position="1975"/>
        <end position="2004"/>
    </location>
</feature>
<dbReference type="InterPro" id="IPR001699">
    <property type="entry name" value="TF_T-box"/>
</dbReference>
<feature type="compositionally biased region" description="Low complexity" evidence="8">
    <location>
        <begin position="2127"/>
        <end position="2137"/>
    </location>
</feature>
<feature type="region of interest" description="Disordered" evidence="8">
    <location>
        <begin position="2698"/>
        <end position="2726"/>
    </location>
</feature>
<feature type="compositionally biased region" description="Polar residues" evidence="8">
    <location>
        <begin position="1206"/>
        <end position="1236"/>
    </location>
</feature>
<dbReference type="InterPro" id="IPR046360">
    <property type="entry name" value="T-box_DNA-bd"/>
</dbReference>
<feature type="compositionally biased region" description="Basic and acidic residues" evidence="8">
    <location>
        <begin position="2712"/>
        <end position="2722"/>
    </location>
</feature>
<feature type="region of interest" description="Disordered" evidence="8">
    <location>
        <begin position="2115"/>
        <end position="2141"/>
    </location>
</feature>
<keyword evidence="5 6" id="KW-0539">Nucleus</keyword>
<keyword evidence="3 6" id="KW-0238">DNA-binding</keyword>
<dbReference type="GO" id="GO:0000981">
    <property type="term" value="F:DNA-binding transcription factor activity, RNA polymerase II-specific"/>
    <property type="evidence" value="ECO:0007669"/>
    <property type="project" value="TreeGrafter"/>
</dbReference>
<dbReference type="Ensembl" id="ENSAMXT00005043697.1">
    <property type="protein sequence ID" value="ENSAMXP00005040132.1"/>
    <property type="gene ID" value="ENSAMXG00005018886.1"/>
</dbReference>
<feature type="region of interest" description="Disordered" evidence="8">
    <location>
        <begin position="639"/>
        <end position="683"/>
    </location>
</feature>
<dbReference type="CDD" id="cd20195">
    <property type="entry name" value="T-box_MGA-like"/>
    <property type="match status" value="1"/>
</dbReference>
<dbReference type="GO" id="GO:0005634">
    <property type="term" value="C:nucleus"/>
    <property type="evidence" value="ECO:0007669"/>
    <property type="project" value="UniProtKB-SubCell"/>
</dbReference>
<feature type="compositionally biased region" description="Polar residues" evidence="8">
    <location>
        <begin position="2701"/>
        <end position="2711"/>
    </location>
</feature>
<feature type="region of interest" description="Disordered" evidence="8">
    <location>
        <begin position="1965"/>
        <end position="2004"/>
    </location>
</feature>
<feature type="region of interest" description="Disordered" evidence="8">
    <location>
        <begin position="280"/>
        <end position="311"/>
    </location>
</feature>
<dbReference type="InterPro" id="IPR018186">
    <property type="entry name" value="TF_T-box_CS"/>
</dbReference>
<proteinExistence type="predicted"/>
<dbReference type="InterPro" id="IPR036960">
    <property type="entry name" value="T-box_sf"/>
</dbReference>
<feature type="compositionally biased region" description="Polar residues" evidence="8">
    <location>
        <begin position="1965"/>
        <end position="1974"/>
    </location>
</feature>
<feature type="region of interest" description="Disordered" evidence="8">
    <location>
        <begin position="1760"/>
        <end position="1786"/>
    </location>
</feature>
<dbReference type="PROSITE" id="PS50888">
    <property type="entry name" value="BHLH"/>
    <property type="match status" value="1"/>
</dbReference>
<feature type="compositionally biased region" description="Acidic residues" evidence="8">
    <location>
        <begin position="2218"/>
        <end position="2235"/>
    </location>
</feature>
<dbReference type="SUPFAM" id="SSF47459">
    <property type="entry name" value="HLH, helix-loop-helix DNA-binding domain"/>
    <property type="match status" value="1"/>
</dbReference>
<dbReference type="GO" id="GO:0000978">
    <property type="term" value="F:RNA polymerase II cis-regulatory region sequence-specific DNA binding"/>
    <property type="evidence" value="ECO:0007669"/>
    <property type="project" value="InterPro"/>
</dbReference>
<dbReference type="OMA" id="FQRKATH"/>